<proteinExistence type="predicted"/>
<sequence length="266" mass="29921">MQHAPEPHPEPVLSNDPQAHGYPYSQTRPPPPLKSHSHSSSSHQSRSSSARPDLEPIAGNSHVDSHGGPYPGHSRSPIVPDPQGHQLPHQHIHVPQQNRPTSPPLVSPTGHGRDGRIHNHQRIGPGAHIHRERNTERDRELQQQLQYERELEREREEQRAIELRHRLAMEEQEEEALWAQEEARVRARALSRSRSPGSVPRTGESRGTSRPASGQAQEHDRIQRPYAPHVSNLLGIERDPGFNDDDRGVGPSFRDRTLAAEIQVAD</sequence>
<comment type="caution">
    <text evidence="1">The sequence shown here is derived from an EMBL/GenBank/DDBJ whole genome shotgun (WGS) entry which is preliminary data.</text>
</comment>
<reference evidence="1" key="1">
    <citation type="submission" date="2022-08" db="EMBL/GenBank/DDBJ databases">
        <title>Genome Sequence of Pycnoporus sanguineus.</title>
        <authorList>
            <person name="Buettner E."/>
        </authorList>
    </citation>
    <scope>NUCLEOTIDE SEQUENCE</scope>
    <source>
        <strain evidence="1">CG-C14</strain>
    </source>
</reference>
<evidence type="ECO:0000313" key="1">
    <source>
        <dbReference type="EMBL" id="KAJ2967824.1"/>
    </source>
</evidence>
<accession>A0ACC1MNH3</accession>
<protein>
    <submittedName>
        <fullName evidence="1">Uncharacterized protein</fullName>
    </submittedName>
</protein>
<dbReference type="EMBL" id="JANSHE010006204">
    <property type="protein sequence ID" value="KAJ2967824.1"/>
    <property type="molecule type" value="Genomic_DNA"/>
</dbReference>
<gene>
    <name evidence="1" type="ORF">NUW54_g13396</name>
</gene>
<keyword evidence="2" id="KW-1185">Reference proteome</keyword>
<dbReference type="Proteomes" id="UP001144978">
    <property type="component" value="Unassembled WGS sequence"/>
</dbReference>
<evidence type="ECO:0000313" key="2">
    <source>
        <dbReference type="Proteomes" id="UP001144978"/>
    </source>
</evidence>
<organism evidence="1 2">
    <name type="scientific">Trametes sanguinea</name>
    <dbReference type="NCBI Taxonomy" id="158606"/>
    <lineage>
        <taxon>Eukaryota</taxon>
        <taxon>Fungi</taxon>
        <taxon>Dikarya</taxon>
        <taxon>Basidiomycota</taxon>
        <taxon>Agaricomycotina</taxon>
        <taxon>Agaricomycetes</taxon>
        <taxon>Polyporales</taxon>
        <taxon>Polyporaceae</taxon>
        <taxon>Trametes</taxon>
    </lineage>
</organism>
<name>A0ACC1MNH3_9APHY</name>